<dbReference type="SUPFAM" id="SSF82689">
    <property type="entry name" value="Mechanosensitive channel protein MscS (YggB), C-terminal domain"/>
    <property type="match status" value="1"/>
</dbReference>
<dbReference type="Gene3D" id="2.30.30.60">
    <property type="match status" value="1"/>
</dbReference>
<dbReference type="GO" id="GO:0005886">
    <property type="term" value="C:plasma membrane"/>
    <property type="evidence" value="ECO:0007669"/>
    <property type="project" value="UniProtKB-SubCell"/>
</dbReference>
<dbReference type="PANTHER" id="PTHR43634:SF2">
    <property type="entry name" value="LOW CONDUCTANCE MECHANOSENSITIVE CHANNEL YNAI"/>
    <property type="match status" value="1"/>
</dbReference>
<dbReference type="EMBL" id="FRYL01000012">
    <property type="protein sequence ID" value="SHO80580.1"/>
    <property type="molecule type" value="Genomic_DNA"/>
</dbReference>
<evidence type="ECO:0000256" key="6">
    <source>
        <dbReference type="ARBA" id="ARBA00023136"/>
    </source>
</evidence>
<dbReference type="PROSITE" id="PS01246">
    <property type="entry name" value="UPF0003"/>
    <property type="match status" value="1"/>
</dbReference>
<dbReference type="Gene3D" id="3.30.70.100">
    <property type="match status" value="1"/>
</dbReference>
<evidence type="ECO:0000256" key="4">
    <source>
        <dbReference type="ARBA" id="ARBA00022692"/>
    </source>
</evidence>
<keyword evidence="3" id="KW-1003">Cell membrane</keyword>
<evidence type="ECO:0000256" key="5">
    <source>
        <dbReference type="ARBA" id="ARBA00022989"/>
    </source>
</evidence>
<keyword evidence="5 7" id="KW-1133">Transmembrane helix</keyword>
<evidence type="ECO:0000259" key="8">
    <source>
        <dbReference type="Pfam" id="PF00924"/>
    </source>
</evidence>
<dbReference type="SUPFAM" id="SSF50182">
    <property type="entry name" value="Sm-like ribonucleoproteins"/>
    <property type="match status" value="1"/>
</dbReference>
<feature type="transmembrane region" description="Helical" evidence="7">
    <location>
        <begin position="353"/>
        <end position="373"/>
    </location>
</feature>
<dbReference type="InterPro" id="IPR006685">
    <property type="entry name" value="MscS_channel_2nd"/>
</dbReference>
<dbReference type="AlphaFoldDB" id="A0A1W1EIB5"/>
<comment type="similarity">
    <text evidence="2">Belongs to the MscS (TC 1.A.23) family.</text>
</comment>
<dbReference type="InterPro" id="IPR049142">
    <property type="entry name" value="MS_channel_1st"/>
</dbReference>
<comment type="subcellular location">
    <subcellularLocation>
        <location evidence="1">Cell membrane</location>
        <topology evidence="1">Multi-pass membrane protein</topology>
    </subcellularLocation>
</comment>
<evidence type="ECO:0000256" key="7">
    <source>
        <dbReference type="SAM" id="Phobius"/>
    </source>
</evidence>
<dbReference type="InterPro" id="IPR045042">
    <property type="entry name" value="YnaI-like"/>
</dbReference>
<dbReference type="InterPro" id="IPR006686">
    <property type="entry name" value="MscS_channel_CS"/>
</dbReference>
<protein>
    <submittedName>
        <fullName evidence="11">Small-conductance mechanosensitive channel</fullName>
    </submittedName>
</protein>
<evidence type="ECO:0000256" key="2">
    <source>
        <dbReference type="ARBA" id="ARBA00008017"/>
    </source>
</evidence>
<keyword evidence="6 7" id="KW-0472">Membrane</keyword>
<dbReference type="Pfam" id="PF21082">
    <property type="entry name" value="MS_channel_3rd"/>
    <property type="match status" value="1"/>
</dbReference>
<evidence type="ECO:0000256" key="3">
    <source>
        <dbReference type="ARBA" id="ARBA00022475"/>
    </source>
</evidence>
<proteinExistence type="inferred from homology"/>
<feature type="domain" description="Mechanosensitive ion channel MscS C-terminal" evidence="9">
    <location>
        <begin position="475"/>
        <end position="588"/>
    </location>
</feature>
<reference evidence="11" key="1">
    <citation type="submission" date="2016-10" db="EMBL/GenBank/DDBJ databases">
        <authorList>
            <person name="de Groot N.N."/>
        </authorList>
    </citation>
    <scope>NUCLEOTIDE SEQUENCE</scope>
</reference>
<keyword evidence="4 7" id="KW-0812">Transmembrane</keyword>
<dbReference type="InterPro" id="IPR049278">
    <property type="entry name" value="MS_channel_C"/>
</dbReference>
<feature type="domain" description="Mechanosensitive ion channel transmembrane helices 2/3" evidence="10">
    <location>
        <begin position="360"/>
        <end position="400"/>
    </location>
</feature>
<organism evidence="11">
    <name type="scientific">hydrothermal vent metagenome</name>
    <dbReference type="NCBI Taxonomy" id="652676"/>
    <lineage>
        <taxon>unclassified sequences</taxon>
        <taxon>metagenomes</taxon>
        <taxon>ecological metagenomes</taxon>
    </lineage>
</organism>
<dbReference type="InterPro" id="IPR010920">
    <property type="entry name" value="LSM_dom_sf"/>
</dbReference>
<evidence type="ECO:0000256" key="1">
    <source>
        <dbReference type="ARBA" id="ARBA00004651"/>
    </source>
</evidence>
<dbReference type="Pfam" id="PF00924">
    <property type="entry name" value="MS_channel_2nd"/>
    <property type="match status" value="1"/>
</dbReference>
<dbReference type="InterPro" id="IPR011014">
    <property type="entry name" value="MscS_channel_TM-2"/>
</dbReference>
<gene>
    <name evidence="11" type="ORF">MNB_SV-15-99</name>
</gene>
<name>A0A1W1EIB5_9ZZZZ</name>
<evidence type="ECO:0000259" key="10">
    <source>
        <dbReference type="Pfam" id="PF21088"/>
    </source>
</evidence>
<feature type="domain" description="Mechanosensitive ion channel MscS" evidence="8">
    <location>
        <begin position="401"/>
        <end position="468"/>
    </location>
</feature>
<dbReference type="InterPro" id="IPR023408">
    <property type="entry name" value="MscS_beta-dom_sf"/>
</dbReference>
<dbReference type="Pfam" id="PF21088">
    <property type="entry name" value="MS_channel_1st"/>
    <property type="match status" value="1"/>
</dbReference>
<dbReference type="Gene3D" id="1.10.287.1260">
    <property type="match status" value="1"/>
</dbReference>
<evidence type="ECO:0000313" key="11">
    <source>
        <dbReference type="EMBL" id="SHO80580.1"/>
    </source>
</evidence>
<accession>A0A1W1EIB5</accession>
<dbReference type="InterPro" id="IPR011066">
    <property type="entry name" value="MscS_channel_C_sf"/>
</dbReference>
<feature type="transmembrane region" description="Helical" evidence="7">
    <location>
        <begin position="239"/>
        <end position="264"/>
    </location>
</feature>
<sequence length="608" mass="70524">MKKLFLIIIFMFQYIYANDIISDYINKQSILQSKISELNDTKVTAQNLLDEKLSNEKDFFNQIMSSKEEVLSLFIPHKKDKKKLIKKIKHNHMKSDELQRDKLKLAYYNLLDDFYKLIHGILIATYSSSLEKFNKEVDRVILENKNSTDIEIDDKHKDNIIYDENILDDINKYSDKLKYLIEINNNMRKYILKYQDTIYQSSIYSTFKLDTMSRYIANSSFAKSLDPILASIGVNTTKLILIILIILWALIISSTYYFILNLILKSIKYRTSELLYIIKKLQTIIRLFILVFGIDMITDVYLGVGSTVDESRKFFIMTYIGLFTYMIHKIVYTISRYKIEALTAQHKSYRNEVVNLIVRIINIIVWIIGLLFILKTYGIELTAILSGLGVGSLAVAFAAKDTIANFFGYVSILVDNTFSQGDWVKIGDDEGTVIEIGSKYSTLRTFDNALITIPNAKIVNSSVKNWNRRSLGRRIKMYIGVTYSSNFENIKIAIDDIRDMLERHPHIASKNTKYEDNNKKIGLKLVSKEDLKGIKKTLLVNLDSFGESSINIMIYCFSKSTSWDKWLDVKQDVMFKIADILKKNNLEFAYPSMTLYIDKGENKDKDEE</sequence>
<dbReference type="SUPFAM" id="SSF82861">
    <property type="entry name" value="Mechanosensitive channel protein MscS (YggB), transmembrane region"/>
    <property type="match status" value="1"/>
</dbReference>
<feature type="transmembrane region" description="Helical" evidence="7">
    <location>
        <begin position="314"/>
        <end position="332"/>
    </location>
</feature>
<feature type="transmembrane region" description="Helical" evidence="7">
    <location>
        <begin position="379"/>
        <end position="399"/>
    </location>
</feature>
<dbReference type="GO" id="GO:0055085">
    <property type="term" value="P:transmembrane transport"/>
    <property type="evidence" value="ECO:0007669"/>
    <property type="project" value="InterPro"/>
</dbReference>
<dbReference type="PANTHER" id="PTHR43634">
    <property type="entry name" value="OW CONDUCTANCE MECHANOSENSITIVE CHANNEL"/>
    <property type="match status" value="1"/>
</dbReference>
<feature type="transmembrane region" description="Helical" evidence="7">
    <location>
        <begin position="284"/>
        <end position="302"/>
    </location>
</feature>
<evidence type="ECO:0000259" key="9">
    <source>
        <dbReference type="Pfam" id="PF21082"/>
    </source>
</evidence>